<sequence>LKEITRSMITKFHHRDFSESASTRQSTLCRSTLFDFKFSVVAWVCAHLEVRLGRDR</sequence>
<evidence type="ECO:0000313" key="2">
    <source>
        <dbReference type="Proteomes" id="UP000054166"/>
    </source>
</evidence>
<accession>A0A0C3EY05</accession>
<dbReference type="Proteomes" id="UP000054166">
    <property type="component" value="Unassembled WGS sequence"/>
</dbReference>
<gene>
    <name evidence="1" type="ORF">PILCRDRAFT_829563</name>
</gene>
<dbReference type="InParanoid" id="A0A0C3EY05"/>
<evidence type="ECO:0000313" key="1">
    <source>
        <dbReference type="EMBL" id="KIM72854.1"/>
    </source>
</evidence>
<dbReference type="EMBL" id="KN833105">
    <property type="protein sequence ID" value="KIM72854.1"/>
    <property type="molecule type" value="Genomic_DNA"/>
</dbReference>
<name>A0A0C3EY05_PILCF</name>
<organism evidence="1 2">
    <name type="scientific">Piloderma croceum (strain F 1598)</name>
    <dbReference type="NCBI Taxonomy" id="765440"/>
    <lineage>
        <taxon>Eukaryota</taxon>
        <taxon>Fungi</taxon>
        <taxon>Dikarya</taxon>
        <taxon>Basidiomycota</taxon>
        <taxon>Agaricomycotina</taxon>
        <taxon>Agaricomycetes</taxon>
        <taxon>Agaricomycetidae</taxon>
        <taxon>Atheliales</taxon>
        <taxon>Atheliaceae</taxon>
        <taxon>Piloderma</taxon>
    </lineage>
</organism>
<feature type="non-terminal residue" evidence="1">
    <location>
        <position position="1"/>
    </location>
</feature>
<keyword evidence="2" id="KW-1185">Reference proteome</keyword>
<dbReference type="HOGENOM" id="CLU_3019981_0_0_1"/>
<proteinExistence type="predicted"/>
<dbReference type="AlphaFoldDB" id="A0A0C3EY05"/>
<reference evidence="2" key="2">
    <citation type="submission" date="2015-01" db="EMBL/GenBank/DDBJ databases">
        <title>Evolutionary Origins and Diversification of the Mycorrhizal Mutualists.</title>
        <authorList>
            <consortium name="DOE Joint Genome Institute"/>
            <consortium name="Mycorrhizal Genomics Consortium"/>
            <person name="Kohler A."/>
            <person name="Kuo A."/>
            <person name="Nagy L.G."/>
            <person name="Floudas D."/>
            <person name="Copeland A."/>
            <person name="Barry K.W."/>
            <person name="Cichocki N."/>
            <person name="Veneault-Fourrey C."/>
            <person name="LaButti K."/>
            <person name="Lindquist E.A."/>
            <person name="Lipzen A."/>
            <person name="Lundell T."/>
            <person name="Morin E."/>
            <person name="Murat C."/>
            <person name="Riley R."/>
            <person name="Ohm R."/>
            <person name="Sun H."/>
            <person name="Tunlid A."/>
            <person name="Henrissat B."/>
            <person name="Grigoriev I.V."/>
            <person name="Hibbett D.S."/>
            <person name="Martin F."/>
        </authorList>
    </citation>
    <scope>NUCLEOTIDE SEQUENCE [LARGE SCALE GENOMIC DNA]</scope>
    <source>
        <strain evidence="2">F 1598</strain>
    </source>
</reference>
<protein>
    <submittedName>
        <fullName evidence="1">Uncharacterized protein</fullName>
    </submittedName>
</protein>
<reference evidence="1 2" key="1">
    <citation type="submission" date="2014-04" db="EMBL/GenBank/DDBJ databases">
        <authorList>
            <consortium name="DOE Joint Genome Institute"/>
            <person name="Kuo A."/>
            <person name="Tarkka M."/>
            <person name="Buscot F."/>
            <person name="Kohler A."/>
            <person name="Nagy L.G."/>
            <person name="Floudas D."/>
            <person name="Copeland A."/>
            <person name="Barry K.W."/>
            <person name="Cichocki N."/>
            <person name="Veneault-Fourrey C."/>
            <person name="LaButti K."/>
            <person name="Lindquist E.A."/>
            <person name="Lipzen A."/>
            <person name="Lundell T."/>
            <person name="Morin E."/>
            <person name="Murat C."/>
            <person name="Sun H."/>
            <person name="Tunlid A."/>
            <person name="Henrissat B."/>
            <person name="Grigoriev I.V."/>
            <person name="Hibbett D.S."/>
            <person name="Martin F."/>
            <person name="Nordberg H.P."/>
            <person name="Cantor M.N."/>
            <person name="Hua S.X."/>
        </authorList>
    </citation>
    <scope>NUCLEOTIDE SEQUENCE [LARGE SCALE GENOMIC DNA]</scope>
    <source>
        <strain evidence="1 2">F 1598</strain>
    </source>
</reference>